<dbReference type="Pfam" id="PF00899">
    <property type="entry name" value="ThiF"/>
    <property type="match status" value="1"/>
</dbReference>
<reference evidence="6" key="1">
    <citation type="submission" date="2022-07" db="EMBL/GenBank/DDBJ databases">
        <title>Draft genome sequence of Zalerion maritima ATCC 34329, a (micro)plastics degrading marine fungus.</title>
        <authorList>
            <person name="Paco A."/>
            <person name="Goncalves M.F.M."/>
            <person name="Rocha-Santos T.A.P."/>
            <person name="Alves A."/>
        </authorList>
    </citation>
    <scope>NUCLEOTIDE SEQUENCE</scope>
    <source>
        <strain evidence="6">ATCC 34329</strain>
    </source>
</reference>
<evidence type="ECO:0000256" key="1">
    <source>
        <dbReference type="ARBA" id="ARBA00005032"/>
    </source>
</evidence>
<dbReference type="PIRSF" id="PIRSF039099">
    <property type="entry name" value="APP-BP1"/>
    <property type="match status" value="1"/>
</dbReference>
<evidence type="ECO:0000256" key="2">
    <source>
        <dbReference type="ARBA" id="ARBA00006868"/>
    </source>
</evidence>
<feature type="domain" description="THIF-type NAD/FAD binding fold" evidence="5">
    <location>
        <begin position="37"/>
        <end position="138"/>
    </location>
</feature>
<dbReference type="SUPFAM" id="SSF69572">
    <property type="entry name" value="Activating enzymes of the ubiquitin-like proteins"/>
    <property type="match status" value="1"/>
</dbReference>
<dbReference type="PANTHER" id="PTHR10953">
    <property type="entry name" value="UBIQUITIN-ACTIVATING ENZYME E1"/>
    <property type="match status" value="1"/>
</dbReference>
<comment type="function">
    <text evidence="4">Regulatory subunit of the dimeric UBA3-ULA1 E1 enzyme.</text>
</comment>
<dbReference type="PANTHER" id="PTHR10953:SF29">
    <property type="entry name" value="NEDD8-ACTIVATING ENZYME E1 REGULATORY SUBUNIT"/>
    <property type="match status" value="1"/>
</dbReference>
<organism evidence="6 7">
    <name type="scientific">Zalerion maritima</name>
    <dbReference type="NCBI Taxonomy" id="339359"/>
    <lineage>
        <taxon>Eukaryota</taxon>
        <taxon>Fungi</taxon>
        <taxon>Dikarya</taxon>
        <taxon>Ascomycota</taxon>
        <taxon>Pezizomycotina</taxon>
        <taxon>Sordariomycetes</taxon>
        <taxon>Lulworthiomycetidae</taxon>
        <taxon>Lulworthiales</taxon>
        <taxon>Lulworthiaceae</taxon>
        <taxon>Zalerion</taxon>
    </lineage>
</organism>
<evidence type="ECO:0000313" key="7">
    <source>
        <dbReference type="Proteomes" id="UP001201980"/>
    </source>
</evidence>
<comment type="similarity">
    <text evidence="2 4">Belongs to the ubiquitin-activating E1 family. ULA1 subfamily.</text>
</comment>
<dbReference type="GO" id="GO:0019781">
    <property type="term" value="F:NEDD8 activating enzyme activity"/>
    <property type="evidence" value="ECO:0007669"/>
    <property type="project" value="UniProtKB-UniRule"/>
</dbReference>
<dbReference type="InterPro" id="IPR030667">
    <property type="entry name" value="APP-BP1"/>
</dbReference>
<dbReference type="Gene3D" id="3.40.50.720">
    <property type="entry name" value="NAD(P)-binding Rossmann-like Domain"/>
    <property type="match status" value="2"/>
</dbReference>
<sequence>MSVPIFNRAAHIRMTEIVNTQTPPILHNGPSEKEMKYDRQLRLWAKTGQAALESANILLLNSGCGAVGVETLKNLILPGIGRFTIFDDRTVKESDLGVNFFLDEPCLDKSRAQCCAELLQELNPDVNGDWFPKSANERLDHVLNTSPVFTMILFTFPAKREHVALVENYGRLHRTPIVSIHSAGFYSYFRIDLQGTFPIVDTHPDTTATTDLRILDPWPELENFAMDLTHDMDNLDNHKHGHIPYVAILLHFLEKWRESHGSQNPGSYKEKVEFRKMVESGMRRDNSEGGEENFEEAAGAVLKSLGSKPLPSSLREVFEYQPLDPVSHLSSLDESLLKQELQSEARSRFWLIAAAIKAFYEKHQRLPVPGSVPDMKAQSDVYVRLQRIYKDQAQRDANEVMDIARCTMPGMGEGIDMEEVEMFCKNAAFAKLINSADKDPNLLQKVVESELSMNSEGTLIPIYLALSATCHDAELSAEQILASIKSILPKVPAEQLADVAGEVARAAGGELHNISSLVGGMVAQEMIKIITKQYIPIDNTCIFDGIGSRCQVLRL</sequence>
<evidence type="ECO:0000256" key="3">
    <source>
        <dbReference type="ARBA" id="ARBA00022786"/>
    </source>
</evidence>
<proteinExistence type="inferred from homology"/>
<name>A0AAD5RM27_9PEZI</name>
<dbReference type="EMBL" id="JAKWBI020000239">
    <property type="protein sequence ID" value="KAJ2898235.1"/>
    <property type="molecule type" value="Genomic_DNA"/>
</dbReference>
<dbReference type="AlphaFoldDB" id="A0AAD5RM27"/>
<evidence type="ECO:0000313" key="6">
    <source>
        <dbReference type="EMBL" id="KAJ2898235.1"/>
    </source>
</evidence>
<evidence type="ECO:0000256" key="4">
    <source>
        <dbReference type="PIRNR" id="PIRNR039099"/>
    </source>
</evidence>
<dbReference type="GO" id="GO:0005737">
    <property type="term" value="C:cytoplasm"/>
    <property type="evidence" value="ECO:0007669"/>
    <property type="project" value="TreeGrafter"/>
</dbReference>
<keyword evidence="7" id="KW-1185">Reference proteome</keyword>
<protein>
    <recommendedName>
        <fullName evidence="4">NEDD8-activating enzyme E1 regulatory subunit</fullName>
    </recommendedName>
</protein>
<accession>A0AAD5RM27</accession>
<gene>
    <name evidence="6" type="ORF">MKZ38_004061</name>
</gene>
<comment type="caution">
    <text evidence="6">The sequence shown here is derived from an EMBL/GenBank/DDBJ whole genome shotgun (WGS) entry which is preliminary data.</text>
</comment>
<keyword evidence="3 4" id="KW-0833">Ubl conjugation pathway</keyword>
<dbReference type="InterPro" id="IPR000594">
    <property type="entry name" value="ThiF_NAD_FAD-bd"/>
</dbReference>
<comment type="pathway">
    <text evidence="1 4">Protein modification; protein neddylation.</text>
</comment>
<dbReference type="InterPro" id="IPR045886">
    <property type="entry name" value="ThiF/MoeB/HesA"/>
</dbReference>
<dbReference type="GO" id="GO:0045116">
    <property type="term" value="P:protein neddylation"/>
    <property type="evidence" value="ECO:0007669"/>
    <property type="project" value="UniProtKB-UniRule"/>
</dbReference>
<dbReference type="InterPro" id="IPR035985">
    <property type="entry name" value="Ubiquitin-activating_enz"/>
</dbReference>
<evidence type="ECO:0000259" key="5">
    <source>
        <dbReference type="Pfam" id="PF00899"/>
    </source>
</evidence>
<dbReference type="Proteomes" id="UP001201980">
    <property type="component" value="Unassembled WGS sequence"/>
</dbReference>